<evidence type="ECO:0008006" key="3">
    <source>
        <dbReference type="Google" id="ProtNLM"/>
    </source>
</evidence>
<dbReference type="AlphaFoldDB" id="A0A0L0QN13"/>
<accession>A0A0L0QN13</accession>
<protein>
    <recommendedName>
        <fullName evidence="3">LXG domain-containing protein</fullName>
    </recommendedName>
</protein>
<dbReference type="EMBL" id="LGTO01000007">
    <property type="protein sequence ID" value="KNE19961.1"/>
    <property type="molecule type" value="Genomic_DNA"/>
</dbReference>
<dbReference type="PATRIC" id="fig|1473.5.peg.1942"/>
<sequence>MTSSEANFTFPASIYYQRSNDFKKRVEGFVDEMENNFFRVIQSKASSLDFSDRAYILDPSDQGLKKMKDLKDKYLKKLHDMQNESSQNPMYPLTQCDEKYSKTFERYLEGKNTQVINRQVEALETKVGDAVLEQYQNLTKEELETNHSDMAEILKTVFGNDWYARFTQVAGVADFINNYSVKVDAFAKHHPKKAAILLKAMEQSDEFTHFLRSTEKLSNKLKSMPYMGSAINKVGKVSKWAERLKQLGLGRYLGFAEKFLGAGVKAGWVGTGVSVGLSAYYNVKNEEVSNNFKEGKAIRGSTKVVVGTAIDTVQKFGVVDGLVGGFLVGGPKIAILGGGLGLLNKAAQFIAPSSYKKLKSLSFKGIDVTFDFGTKTWKNVKSTASNAWSGARLIRKSIGKSLYRDYKNVMITKKIAASKINSYKKTVGIGFKAVSKVVKADVNKAVSKVKSKGESIGKAVKGGLNSLKRGIASFIG</sequence>
<dbReference type="RefSeq" id="WP_050352527.1">
    <property type="nucleotide sequence ID" value="NZ_CP073011.1"/>
</dbReference>
<comment type="caution">
    <text evidence="1">The sequence shown here is derived from an EMBL/GenBank/DDBJ whole genome shotgun (WGS) entry which is preliminary data.</text>
</comment>
<gene>
    <name evidence="1" type="ORF">AFK71_16265</name>
</gene>
<name>A0A0L0QN13_VIRPA</name>
<proteinExistence type="predicted"/>
<reference evidence="2" key="1">
    <citation type="submission" date="2015-07" db="EMBL/GenBank/DDBJ databases">
        <title>Fjat-10053 dsm26.</title>
        <authorList>
            <person name="Liu B."/>
            <person name="Wang J."/>
            <person name="Zhu Y."/>
            <person name="Liu G."/>
            <person name="Chen Q."/>
            <person name="Chen Z."/>
            <person name="Lan J."/>
            <person name="Che J."/>
            <person name="Ge C."/>
            <person name="Shi H."/>
            <person name="Pan Z."/>
            <person name="Liu X."/>
        </authorList>
    </citation>
    <scope>NUCLEOTIDE SEQUENCE [LARGE SCALE GENOMIC DNA]</scope>
    <source>
        <strain evidence="2">DSM 26</strain>
    </source>
</reference>
<keyword evidence="2" id="KW-1185">Reference proteome</keyword>
<evidence type="ECO:0000313" key="1">
    <source>
        <dbReference type="EMBL" id="KNE19961.1"/>
    </source>
</evidence>
<evidence type="ECO:0000313" key="2">
    <source>
        <dbReference type="Proteomes" id="UP000036780"/>
    </source>
</evidence>
<dbReference type="GeneID" id="66870931"/>
<dbReference type="Proteomes" id="UP000036780">
    <property type="component" value="Unassembled WGS sequence"/>
</dbReference>
<organism evidence="1 2">
    <name type="scientific">Virgibacillus pantothenticus</name>
    <dbReference type="NCBI Taxonomy" id="1473"/>
    <lineage>
        <taxon>Bacteria</taxon>
        <taxon>Bacillati</taxon>
        <taxon>Bacillota</taxon>
        <taxon>Bacilli</taxon>
        <taxon>Bacillales</taxon>
        <taxon>Bacillaceae</taxon>
        <taxon>Virgibacillus</taxon>
    </lineage>
</organism>